<dbReference type="EMBL" id="GBRH01217695">
    <property type="protein sequence ID" value="JAD80200.1"/>
    <property type="molecule type" value="Transcribed_RNA"/>
</dbReference>
<evidence type="ECO:0000313" key="1">
    <source>
        <dbReference type="EMBL" id="JAD80200.1"/>
    </source>
</evidence>
<dbReference type="AlphaFoldDB" id="A0A0A9D3I1"/>
<sequence>MFRASSSNPLFASPIMIEFHDKVSFSFISSNTCSASCALPHFEYMSIREFSITRSALILCLFT</sequence>
<reference evidence="1" key="2">
    <citation type="journal article" date="2015" name="Data Brief">
        <title>Shoot transcriptome of the giant reed, Arundo donax.</title>
        <authorList>
            <person name="Barrero R.A."/>
            <person name="Guerrero F.D."/>
            <person name="Moolhuijzen P."/>
            <person name="Goolsby J.A."/>
            <person name="Tidwell J."/>
            <person name="Bellgard S.E."/>
            <person name="Bellgard M.I."/>
        </authorList>
    </citation>
    <scope>NUCLEOTIDE SEQUENCE</scope>
    <source>
        <tissue evidence="1">Shoot tissue taken approximately 20 cm above the soil surface</tissue>
    </source>
</reference>
<name>A0A0A9D3I1_ARUDO</name>
<organism evidence="1">
    <name type="scientific">Arundo donax</name>
    <name type="common">Giant reed</name>
    <name type="synonym">Donax arundinaceus</name>
    <dbReference type="NCBI Taxonomy" id="35708"/>
    <lineage>
        <taxon>Eukaryota</taxon>
        <taxon>Viridiplantae</taxon>
        <taxon>Streptophyta</taxon>
        <taxon>Embryophyta</taxon>
        <taxon>Tracheophyta</taxon>
        <taxon>Spermatophyta</taxon>
        <taxon>Magnoliopsida</taxon>
        <taxon>Liliopsida</taxon>
        <taxon>Poales</taxon>
        <taxon>Poaceae</taxon>
        <taxon>PACMAD clade</taxon>
        <taxon>Arundinoideae</taxon>
        <taxon>Arundineae</taxon>
        <taxon>Arundo</taxon>
    </lineage>
</organism>
<accession>A0A0A9D3I1</accession>
<reference evidence="1" key="1">
    <citation type="submission" date="2014-09" db="EMBL/GenBank/DDBJ databases">
        <authorList>
            <person name="Magalhaes I.L.F."/>
            <person name="Oliveira U."/>
            <person name="Santos F.R."/>
            <person name="Vidigal T.H.D.A."/>
            <person name="Brescovit A.D."/>
            <person name="Santos A.J."/>
        </authorList>
    </citation>
    <scope>NUCLEOTIDE SEQUENCE</scope>
    <source>
        <tissue evidence="1">Shoot tissue taken approximately 20 cm above the soil surface</tissue>
    </source>
</reference>
<proteinExistence type="predicted"/>
<protein>
    <submittedName>
        <fullName evidence="1">Uncharacterized protein</fullName>
    </submittedName>
</protein>